<keyword evidence="1" id="KW-0175">Coiled coil</keyword>
<evidence type="ECO:0000313" key="3">
    <source>
        <dbReference type="Proteomes" id="UP000325440"/>
    </source>
</evidence>
<gene>
    <name evidence="2" type="ORF">CINCED_3A007059</name>
</gene>
<accession>A0A5E4N7S6</accession>
<dbReference type="EMBL" id="CABPRJ010001451">
    <property type="protein sequence ID" value="VVC37625.1"/>
    <property type="molecule type" value="Genomic_DNA"/>
</dbReference>
<dbReference type="AlphaFoldDB" id="A0A5E4N7S6"/>
<keyword evidence="3" id="KW-1185">Reference proteome</keyword>
<organism evidence="2 3">
    <name type="scientific">Cinara cedri</name>
    <dbReference type="NCBI Taxonomy" id="506608"/>
    <lineage>
        <taxon>Eukaryota</taxon>
        <taxon>Metazoa</taxon>
        <taxon>Ecdysozoa</taxon>
        <taxon>Arthropoda</taxon>
        <taxon>Hexapoda</taxon>
        <taxon>Insecta</taxon>
        <taxon>Pterygota</taxon>
        <taxon>Neoptera</taxon>
        <taxon>Paraneoptera</taxon>
        <taxon>Hemiptera</taxon>
        <taxon>Sternorrhyncha</taxon>
        <taxon>Aphidomorpha</taxon>
        <taxon>Aphidoidea</taxon>
        <taxon>Aphididae</taxon>
        <taxon>Lachninae</taxon>
        <taxon>Cinara</taxon>
    </lineage>
</organism>
<dbReference type="Proteomes" id="UP000325440">
    <property type="component" value="Unassembled WGS sequence"/>
</dbReference>
<evidence type="ECO:0000313" key="2">
    <source>
        <dbReference type="EMBL" id="VVC37625.1"/>
    </source>
</evidence>
<reference evidence="2 3" key="1">
    <citation type="submission" date="2019-08" db="EMBL/GenBank/DDBJ databases">
        <authorList>
            <person name="Alioto T."/>
            <person name="Alioto T."/>
            <person name="Gomez Garrido J."/>
        </authorList>
    </citation>
    <scope>NUCLEOTIDE SEQUENCE [LARGE SCALE GENOMIC DNA]</scope>
</reference>
<protein>
    <submittedName>
        <fullName evidence="2">Uncharacterized protein</fullName>
    </submittedName>
</protein>
<evidence type="ECO:0000256" key="1">
    <source>
        <dbReference type="SAM" id="Coils"/>
    </source>
</evidence>
<name>A0A5E4N7S6_9HEMI</name>
<sequence length="248" mass="28700">MEDINNYSESYPYGFEFDLGEETAFYHGESQVQYNEAVSVPSFDNSYAKETSSSVIEQGQLMDLNDLIKKIEKLRLEEIALTHRKNNGLVLLTEFSEKGLISSQTEFSTTAETPSELRAVYENLLWKFKETKESWFRKEKNLKEEIKLKTEYLESMREKCSNLAINQDELELSAGLKMVHPKTGKKLDRDINLCRSFTLYYQFYFIHLPPPYLSTCTSESLAIIADQPVQPWSFSSFFDYPLESTTGS</sequence>
<proteinExistence type="predicted"/>
<feature type="coiled-coil region" evidence="1">
    <location>
        <begin position="139"/>
        <end position="173"/>
    </location>
</feature>